<feature type="domain" description="U3 small nucleolar RNA-associated protein 20 N-terminal" evidence="2">
    <location>
        <begin position="868"/>
        <end position="1480"/>
    </location>
</feature>
<dbReference type="InterPro" id="IPR046523">
    <property type="entry name" value="UTP20_dom"/>
</dbReference>
<evidence type="ECO:0000313" key="5">
    <source>
        <dbReference type="EMBL" id="CAG9859449.1"/>
    </source>
</evidence>
<feature type="region of interest" description="Disordered" evidence="1">
    <location>
        <begin position="2651"/>
        <end position="2676"/>
    </location>
</feature>
<evidence type="ECO:0000256" key="1">
    <source>
        <dbReference type="SAM" id="MobiDB-lite"/>
    </source>
</evidence>
<dbReference type="Pfam" id="PF23099">
    <property type="entry name" value="UTP20_C"/>
    <property type="match status" value="1"/>
</dbReference>
<dbReference type="PANTHER" id="PTHR17695">
    <property type="entry name" value="SMALL SUBUNIT PROCESSOME COMPONENT 20 HOMOLOG"/>
    <property type="match status" value="1"/>
</dbReference>
<feature type="compositionally biased region" description="Basic residues" evidence="1">
    <location>
        <begin position="2656"/>
        <end position="2676"/>
    </location>
</feature>
<evidence type="ECO:0000259" key="2">
    <source>
        <dbReference type="Pfam" id="PF07539"/>
    </source>
</evidence>
<evidence type="ECO:0000313" key="6">
    <source>
        <dbReference type="Proteomes" id="UP001153712"/>
    </source>
</evidence>
<dbReference type="InterPro" id="IPR016024">
    <property type="entry name" value="ARM-type_fold"/>
</dbReference>
<dbReference type="GO" id="GO:0030686">
    <property type="term" value="C:90S preribosome"/>
    <property type="evidence" value="ECO:0007669"/>
    <property type="project" value="TreeGrafter"/>
</dbReference>
<dbReference type="OrthoDB" id="360653at2759"/>
<organism evidence="5 6">
    <name type="scientific">Phyllotreta striolata</name>
    <name type="common">Striped flea beetle</name>
    <name type="synonym">Crioceris striolata</name>
    <dbReference type="NCBI Taxonomy" id="444603"/>
    <lineage>
        <taxon>Eukaryota</taxon>
        <taxon>Metazoa</taxon>
        <taxon>Ecdysozoa</taxon>
        <taxon>Arthropoda</taxon>
        <taxon>Hexapoda</taxon>
        <taxon>Insecta</taxon>
        <taxon>Pterygota</taxon>
        <taxon>Neoptera</taxon>
        <taxon>Endopterygota</taxon>
        <taxon>Coleoptera</taxon>
        <taxon>Polyphaga</taxon>
        <taxon>Cucujiformia</taxon>
        <taxon>Chrysomeloidea</taxon>
        <taxon>Chrysomelidae</taxon>
        <taxon>Galerucinae</taxon>
        <taxon>Alticini</taxon>
        <taxon>Phyllotreta</taxon>
    </lineage>
</organism>
<dbReference type="EMBL" id="OU900095">
    <property type="protein sequence ID" value="CAG9859449.1"/>
    <property type="molecule type" value="Genomic_DNA"/>
</dbReference>
<dbReference type="PANTHER" id="PTHR17695:SF11">
    <property type="entry name" value="SMALL SUBUNIT PROCESSOME COMPONENT 20 HOMOLOG"/>
    <property type="match status" value="1"/>
</dbReference>
<name>A0A9N9TIW0_PHYSR</name>
<dbReference type="InterPro" id="IPR011430">
    <property type="entry name" value="UTP20_N"/>
</dbReference>
<reference evidence="5" key="1">
    <citation type="submission" date="2022-01" db="EMBL/GenBank/DDBJ databases">
        <authorList>
            <person name="King R."/>
        </authorList>
    </citation>
    <scope>NUCLEOTIDE SEQUENCE</scope>
</reference>
<proteinExistence type="predicted"/>
<dbReference type="Pfam" id="PF20416">
    <property type="entry name" value="UTP20"/>
    <property type="match status" value="1"/>
</dbReference>
<dbReference type="Pfam" id="PF07539">
    <property type="entry name" value="UTP20_N"/>
    <property type="match status" value="1"/>
</dbReference>
<keyword evidence="6" id="KW-1185">Reference proteome</keyword>
<dbReference type="GO" id="GO:0032040">
    <property type="term" value="C:small-subunit processome"/>
    <property type="evidence" value="ECO:0007669"/>
    <property type="project" value="TreeGrafter"/>
</dbReference>
<dbReference type="SUPFAM" id="SSF48371">
    <property type="entry name" value="ARM repeat"/>
    <property type="match status" value="3"/>
</dbReference>
<feature type="region of interest" description="Disordered" evidence="1">
    <location>
        <begin position="833"/>
        <end position="861"/>
    </location>
</feature>
<dbReference type="InterPro" id="IPR057525">
    <property type="entry name" value="UTP20_C"/>
</dbReference>
<dbReference type="InterPro" id="IPR052575">
    <property type="entry name" value="SSU_processome_comp_20"/>
</dbReference>
<sequence length="2694" mass="309238">MKNKSLRHKDYNTFKFLPFLERINNINVDVFHKVQHEYTADDEDNETFFYQTLGKWDVLNLSTSYELFQKDIRSLKYTTLPQLLLIKDKIISILLQHVKKGDPLSLQPLLELIVALAKDLQKEFYNYFLEIIEILIGLLNTKDTEQLEWVFTCLAYLFKFLWRFLVKDINSIFLYLLPLLSENKPEYINNFAAESFAFVARKVKDKRSFLNVLLKAVSSHPDGTTGCGKLLFKVLYGIEGQFHSCAETLLPFLLESLLEERQEKSVLFEILEVIVSNIVVQIHPQKGDLLWTTYINILSNLTKKITTHPQDGVVHNTNYILKLVGHTVEHKQGKFLLKPAELVVVLMEILASFNEHEETLLVISQISILLLSSKHVKMSQEQASGITRKLLNVSYRKIFLYFVDNIQNVASFEAMVLPAFLRFCVKNQLDTECFRLLAKIIINKSPPCINGISLTNWAKYSVDFKDGNKSILEIITRNIKEDNSKLVEAFNEFYLSLICLPHLCASIDEELVTVLEEKIQFFTRCLKENSKESKKYLFLLNITLECLIHLKYDTKRLFELTTNQNVFDALLQFTSNPENISSIHTISLIISYLKQDEQYLSMDLLTSIHAVMEKNFNSPFREVRLLTAHIYAAFEHLPDFQLKHSSDPEVPVEPWKVFSLIYKTESIESNVSTYRDQLQYLEKLDFEKSQMSMCKQTAFKTVPLRYLCGTLYINFQLIWEPVIKIVASHAAGLDINTFWSVFGEELKLVPNSVSLPKNHVVNGTEGDSLDSISRKLHELTSKPDFVNHRILLWKALESFAHIAEAKTRDVSELMLSFMSNEYVIGTSDTFPTQSIKQNAPEDENHHSDNEEDSNSKSTTRTSSKVLIKTLIQKLKVLSQVRSPLSMYREPELYKLYIDLLQHKDSNVQKSALDCIFTYKHKFLTPYKQNLYNLIDEKNFKHEIRTFRVDKESNVILPEHREGLLPIVLQIVFGKMNVKTGLRTGGKSSGQMRRSVVFRFLADCQEHELLGFLKKLLRLYNPFLRDDPLEIVDGVYESCKLEGFLPLKRLLSTLNLIEVILEQCGGLLGDEILTYILKIIFVIGSSVKFAFDHIAEVHSGYSPLLRTLRGSCLKLIERFFNHFYKYSWSSQQINAIFSAFVWPYLKKLNTEGIHSPTHLLKLFVQWGSNPRYFPLLVKCKEDDKTTYVLPYVLDLLINEKCHISVSNIVEEMLEKLLNLQPDEEDSKNPIPVDNVLEIGVDDTIELNFGSKILLPHVPAVLTKIERKLCSKSKNLNQKELFILSRISELVTDRLHSDTILNLLLPLVVKKCRRNLPEEVTLRYINSIFNLIKNVDSPRAHLKQLSPLFGEVSNSSARKILCRILDVIATDEELKTTAALITELNAFDKKWIDQPDFERRHDAFKTLTQYINEDKLSLTLGIIAIHNCSFFIHHENDLSAKENSSHALKALASHLILKYAKQSDYIVNETLFGLIRNGMKSPKDDIRNEYISLLGHLARECPQSHFVLRDLNKYTNKADLEVDFFENLVHLQLHRHGRALLKFCQITRELTEALNPRTLTQFVLPLASHYLCKERYSNKNSVIDGAVETIGVACRILPWYQYEGLLRYYLSKLGSKLDFQKQLVKVIVAVLDAFHFDLKNAHPVEVQKKNADEENAVVNEANDEERAILNADVVEEAANGEEDDEELDLDNFVGNQNDTEDIEDVEVADDKVLIVDKVSLLCKSTATRVVKALHLVLIPKLHKSLAELTHYDTSHKVNRRKMHHENEDEDLLRIPISLALVKLLQKLPENILQSSLPGIFMKICTFLKSRLDSVRKVARETLQKIMLTLGPKYLASLLEEMSPLLGRGYQVHVLVFTIHGVLHCLKDVYQSGDLDRVLLTVLKFCISDIFGALSEEKEVAKIAVKVSEARHSKSNDTLQILAQYITESCLLDLILPIKRVLESSCSFKTAQKAQESLRYIASGLVDNSFVSTESLLKFAYGSSSEGIPQLIPQEKPKKSDKEIEMEKRGKEDCFIIPKVSGNRNTYRLQNVKNSSKANAHLLVEFGLRLCFTMLKREKVKDDVYKPFVDPFVEVFKKCLKAKHVKLCTLTLQCLAWVFKMDLPSLRSSIKLITKDIFAILHKYASAGLSKGDNFDLVVSAFKAMSILVRDVNYYNIDSNQSKILLLYVEQDIHNYERQATAFNLLKSILSKKINAPELAEVMDKVAELSVMSEVDHVRMQSRNVFHQYLMDYPMGNDLEKHLSFYLSQLSYEMRFGRESAIEMISTLINSFPLVVLKAQSATMFITLGVRLVNDEEPDCRKRIAECLLALLKKLPKADRDPLYDITLTWLKDKNINHRRLAAQICGIFVTTEKSLFETRLPPLLPLLLTQFGIDNSPGKLLLVKSKEEHSLTEEQQRTKDHHLFQALQLLLKLCLHCPAVLKERELVENLAVRVQSLLAYPHDWVRLSAAQFLGYVLHSIDADRLSNLIVSNEESEGYLARDPVNAVKSLTLDLCDQLQFVDIKSDLAEQVVKNLVFIAKVLQNVPVAENKPNLLWLTKRMRKIVNTEIVENASSIVLRTEVFKWIAGVSVTLDLENILPVAHHLLAPLVRELGTTEEKNAPLRHLAKEVANLVKEKIGADVYSEVLLKQQQHLSVKRAERKRTRTQLSVTDPESYAKRKIKRHEKKKEAKKRKIESLKGTKRIFKKRKTIDLEDN</sequence>
<dbReference type="InterPro" id="IPR011989">
    <property type="entry name" value="ARM-like"/>
</dbReference>
<evidence type="ECO:0000259" key="4">
    <source>
        <dbReference type="Pfam" id="PF23099"/>
    </source>
</evidence>
<dbReference type="Proteomes" id="UP001153712">
    <property type="component" value="Chromosome 2"/>
</dbReference>
<accession>A0A9N9TIW0</accession>
<protein>
    <recommendedName>
        <fullName evidence="7">Small subunit processome component 20 homolog</fullName>
    </recommendedName>
</protein>
<evidence type="ECO:0000259" key="3">
    <source>
        <dbReference type="Pfam" id="PF20416"/>
    </source>
</evidence>
<evidence type="ECO:0008006" key="7">
    <source>
        <dbReference type="Google" id="ProtNLM"/>
    </source>
</evidence>
<dbReference type="Gene3D" id="1.25.10.10">
    <property type="entry name" value="Leucine-rich Repeat Variant"/>
    <property type="match status" value="3"/>
</dbReference>
<feature type="domain" description="U3 small nucleolar RNA-associated protein 20 C-terminal" evidence="4">
    <location>
        <begin position="2336"/>
        <end position="2674"/>
    </location>
</feature>
<gene>
    <name evidence="5" type="ORF">PHYEVI_LOCUS5823</name>
</gene>
<feature type="domain" description="U3 small nucleolar RNA-associated protein 20" evidence="3">
    <location>
        <begin position="1763"/>
        <end position="1979"/>
    </location>
</feature>